<proteinExistence type="predicted"/>
<feature type="compositionally biased region" description="Polar residues" evidence="1">
    <location>
        <begin position="674"/>
        <end position="685"/>
    </location>
</feature>
<dbReference type="OrthoDB" id="6380947at2759"/>
<gene>
    <name evidence="2" type="ORF">FKW44_012616</name>
</gene>
<protein>
    <submittedName>
        <fullName evidence="2">Uncharacterized protein</fullName>
    </submittedName>
</protein>
<name>A0A7T8K9N2_CALRO</name>
<organism evidence="2 3">
    <name type="scientific">Caligus rogercresseyi</name>
    <name type="common">Sea louse</name>
    <dbReference type="NCBI Taxonomy" id="217165"/>
    <lineage>
        <taxon>Eukaryota</taxon>
        <taxon>Metazoa</taxon>
        <taxon>Ecdysozoa</taxon>
        <taxon>Arthropoda</taxon>
        <taxon>Crustacea</taxon>
        <taxon>Multicrustacea</taxon>
        <taxon>Hexanauplia</taxon>
        <taxon>Copepoda</taxon>
        <taxon>Siphonostomatoida</taxon>
        <taxon>Caligidae</taxon>
        <taxon>Caligus</taxon>
    </lineage>
</organism>
<feature type="region of interest" description="Disordered" evidence="1">
    <location>
        <begin position="644"/>
        <end position="691"/>
    </location>
</feature>
<sequence>PGVQEASEDDEYPVSCSGLGIPWDESLYESLRLCRKRAYCKVQSKRRLHLPACLSIYLHREWRAIHPEHKIKPRDLLDIYETRFEGGSKRRKPYVRKAPVAKKTAASESHSDKVSSLGATWTPSKLMHLSLIGQKVERLLAESPALDYSSKLREEWLKYYPERGSFSIIRPALKLPPPNKKGDFWNKEALDLLISIYNQLSLEDKSSSNLPESLFRHWKRAYRGKLHSLSSTDLLLKVEELLEKDSHRFSSPREDESALNGSLHWQQRLPLPPRIEWACERHWAHVFEEDTCPEISCSRTEDLSYPNCDIFEKPYHKTPRKAGLVGAIFTEWGRLYPEHVESVRSLVMKLYKYDRIPDASHFVSSDNRRVKQYFNGGDAKDENKDSNELQWTKDMILHLRETREFAEIKAEAVTRIWKNRWKSIYPNFPLDWKSVVEKYTSLETSDDLGLKITKVKSESSVDLGGGGSSDTAEVKGFRQIFQSLHPQTIDPQSKQFATLLFNEFRKLFPKCMESTRSLLSKLQSIEKEGFTPIQVEISSTVVLEDPVLPNKPEESKGEVHPSIMGFPDWNVSMIRDFISCMDVARRKYSSLKSAAPQENQPRLIPLLLNEWKIIYPKSTETDKTFLEKIKHLKVQKEAIKTVLAKSNLPSPQPEKEKILQSPPPESSNEDKVPWNQSMMKTSSEPDQNKGKRVSFHHTWWEEFRRIYPNCSFGKNSLSAHYWRWKKTQEFPSDDKRTETQQAEKPKASARRVYSNWSKEDKEQLLDLAFKLQKNQADQEALRNKGFGAVLRDEWKALRPDRLDHPSTLNLLYAKYLKSIKGHYTPFSVVNQRIEGASCLRWTPRHNRALRQCVSDCPIQEGEEGWCRSIIDAWRKLFPGSILSDEEISLRLSDYMKSFNSRPSWSLTPEAKKYLNILFVRSFRQTLKRRRLRRDLIILPQKRNQLAEHLHGSFLQKFPDCPLSPLSLLNECDLFRSRYSNNSLGPEDKEEDQNWNPLMIQNMLETRRAAIHEKRNSQNPDAFNVAETWYQKFLQHHPNYTSPRRNLIRKFRRYRAQAEEESSLNIHSEEEFFEPPFPEDLFEHIRTLLSTPEIPVPPKLPPKEELLQKIAESSSSPNDDCFHFPGGARLIPIHRESIETDSRHELSIKDFDHFFRIYADAREEYISFLKKGYIVFFPFCLQVVWSRRFKDSKATGRGLCELAESLLDKVYSEEVLMDTCPSEVVTKVSQSFNLNEFLLQEVLSVFSDEGRCESSECSRDLKAFEKWKTLHPKLTLSFKELVSLHRMLLFEKTQRTDLLENLTLDCAIADIYSEFTRSKTIYQSKNLELEEESNVSIEQLRDWYRRTQSISSSQDLGGAPMCPGPCPHYGVKNIKLF</sequence>
<dbReference type="EMBL" id="CP045897">
    <property type="protein sequence ID" value="QQP51294.1"/>
    <property type="molecule type" value="Genomic_DNA"/>
</dbReference>
<feature type="non-terminal residue" evidence="2">
    <location>
        <position position="1"/>
    </location>
</feature>
<feature type="non-terminal residue" evidence="2">
    <location>
        <position position="1376"/>
    </location>
</feature>
<keyword evidence="3" id="KW-1185">Reference proteome</keyword>
<feature type="compositionally biased region" description="Basic and acidic residues" evidence="1">
    <location>
        <begin position="731"/>
        <end position="746"/>
    </location>
</feature>
<reference evidence="3" key="1">
    <citation type="submission" date="2021-01" db="EMBL/GenBank/DDBJ databases">
        <title>Caligus Genome Assembly.</title>
        <authorList>
            <person name="Gallardo-Escarate C."/>
        </authorList>
    </citation>
    <scope>NUCLEOTIDE SEQUENCE [LARGE SCALE GENOMIC DNA]</scope>
</reference>
<feature type="region of interest" description="Disordered" evidence="1">
    <location>
        <begin position="731"/>
        <end position="751"/>
    </location>
</feature>
<evidence type="ECO:0000313" key="3">
    <source>
        <dbReference type="Proteomes" id="UP000595437"/>
    </source>
</evidence>
<accession>A0A7T8K9N2</accession>
<dbReference type="Proteomes" id="UP000595437">
    <property type="component" value="Chromosome 8"/>
</dbReference>
<evidence type="ECO:0000256" key="1">
    <source>
        <dbReference type="SAM" id="MobiDB-lite"/>
    </source>
</evidence>
<evidence type="ECO:0000313" key="2">
    <source>
        <dbReference type="EMBL" id="QQP51294.1"/>
    </source>
</evidence>